<dbReference type="EMBL" id="BMAO01007953">
    <property type="protein sequence ID" value="GFR19688.1"/>
    <property type="molecule type" value="Genomic_DNA"/>
</dbReference>
<protein>
    <recommendedName>
        <fullName evidence="3">CRAL/TRIO N-terminal domain-containing protein</fullName>
    </recommendedName>
</protein>
<reference evidence="1" key="1">
    <citation type="submission" date="2020-07" db="EMBL/GenBank/DDBJ databases">
        <title>Multicomponent nature underlies the extraordinary mechanical properties of spider dragline silk.</title>
        <authorList>
            <person name="Kono N."/>
            <person name="Nakamura H."/>
            <person name="Mori M."/>
            <person name="Yoshida Y."/>
            <person name="Ohtoshi R."/>
            <person name="Malay A.D."/>
            <person name="Moran D.A.P."/>
            <person name="Tomita M."/>
            <person name="Numata K."/>
            <person name="Arakawa K."/>
        </authorList>
    </citation>
    <scope>NUCLEOTIDE SEQUENCE</scope>
</reference>
<organism evidence="1 2">
    <name type="scientific">Trichonephila clavata</name>
    <name type="common">Joro spider</name>
    <name type="synonym">Nephila clavata</name>
    <dbReference type="NCBI Taxonomy" id="2740835"/>
    <lineage>
        <taxon>Eukaryota</taxon>
        <taxon>Metazoa</taxon>
        <taxon>Ecdysozoa</taxon>
        <taxon>Arthropoda</taxon>
        <taxon>Chelicerata</taxon>
        <taxon>Arachnida</taxon>
        <taxon>Araneae</taxon>
        <taxon>Araneomorphae</taxon>
        <taxon>Entelegynae</taxon>
        <taxon>Araneoidea</taxon>
        <taxon>Nephilidae</taxon>
        <taxon>Trichonephila</taxon>
    </lineage>
</organism>
<evidence type="ECO:0000313" key="2">
    <source>
        <dbReference type="Proteomes" id="UP000887116"/>
    </source>
</evidence>
<dbReference type="InterPro" id="IPR036273">
    <property type="entry name" value="CRAL/TRIO_N_dom_sf"/>
</dbReference>
<dbReference type="PANTHER" id="PTHR23324:SF83">
    <property type="entry name" value="SEC14-LIKE PROTEIN 2"/>
    <property type="match status" value="1"/>
</dbReference>
<dbReference type="Gene3D" id="3.40.525.10">
    <property type="entry name" value="CRAL-TRIO lipid binding domain"/>
    <property type="match status" value="1"/>
</dbReference>
<comment type="caution">
    <text evidence="1">The sequence shown here is derived from an EMBL/GenBank/DDBJ whole genome shotgun (WGS) entry which is preliminary data.</text>
</comment>
<dbReference type="GO" id="GO:0005737">
    <property type="term" value="C:cytoplasm"/>
    <property type="evidence" value="ECO:0007669"/>
    <property type="project" value="TreeGrafter"/>
</dbReference>
<name>A0A8X6JC56_TRICU</name>
<proteinExistence type="predicted"/>
<dbReference type="PANTHER" id="PTHR23324">
    <property type="entry name" value="SEC14 RELATED PROTEIN"/>
    <property type="match status" value="1"/>
</dbReference>
<evidence type="ECO:0008006" key="3">
    <source>
        <dbReference type="Google" id="ProtNLM"/>
    </source>
</evidence>
<keyword evidence="2" id="KW-1185">Reference proteome</keyword>
<dbReference type="OrthoDB" id="6430819at2759"/>
<sequence length="91" mass="11112">MAWLEDMTTEELEVVEELKRRTIKDVTPKMLEDESVFYRFSKARDFHIEEAETMLRKHITWRKEHNVDTILTDYKSPEVRNYLCLEFLIMV</sequence>
<dbReference type="InterPro" id="IPR051064">
    <property type="entry name" value="SEC14/CRAL-TRIO_domain"/>
</dbReference>
<dbReference type="InterPro" id="IPR036865">
    <property type="entry name" value="CRAL-TRIO_dom_sf"/>
</dbReference>
<dbReference type="Proteomes" id="UP000887116">
    <property type="component" value="Unassembled WGS sequence"/>
</dbReference>
<dbReference type="AlphaFoldDB" id="A0A8X6JC56"/>
<dbReference type="SUPFAM" id="SSF46938">
    <property type="entry name" value="CRAL/TRIO N-terminal domain"/>
    <property type="match status" value="1"/>
</dbReference>
<evidence type="ECO:0000313" key="1">
    <source>
        <dbReference type="EMBL" id="GFR19688.1"/>
    </source>
</evidence>
<accession>A0A8X6JC56</accession>
<gene>
    <name evidence="1" type="ORF">TNCT_587831</name>
</gene>